<comment type="caution">
    <text evidence="1">The sequence shown here is derived from an EMBL/GenBank/DDBJ whole genome shotgun (WGS) entry which is preliminary data.</text>
</comment>
<proteinExistence type="predicted"/>
<evidence type="ECO:0000313" key="2">
    <source>
        <dbReference type="Proteomes" id="UP000664357"/>
    </source>
</evidence>
<evidence type="ECO:0000313" key="1">
    <source>
        <dbReference type="EMBL" id="MEO1770690.1"/>
    </source>
</evidence>
<reference evidence="1 2" key="2">
    <citation type="submission" date="2024-02" db="EMBL/GenBank/DDBJ databases">
        <title>The Genome Sequence of Enterococcus sp. DIV0159.</title>
        <authorList>
            <person name="Earl A."/>
            <person name="Manson A."/>
            <person name="Gilmore M."/>
            <person name="Sanders J."/>
            <person name="Shea T."/>
            <person name="Howe W."/>
            <person name="Livny J."/>
            <person name="Cuomo C."/>
            <person name="Neafsey D."/>
            <person name="Birren B."/>
        </authorList>
    </citation>
    <scope>NUCLEOTIDE SEQUENCE [LARGE SCALE GENOMIC DNA]</scope>
    <source>
        <strain evidence="1 2">665A</strain>
    </source>
</reference>
<reference evidence="1 2" key="1">
    <citation type="submission" date="2021-03" db="EMBL/GenBank/DDBJ databases">
        <authorList>
            <person name="Gilmore M.S."/>
            <person name="Schwartzman J."/>
            <person name="Van Tyne D."/>
            <person name="Martin M."/>
            <person name="Earl A.M."/>
            <person name="Manson A.L."/>
            <person name="Straub T."/>
            <person name="Salamzade R."/>
            <person name="Saavedra J."/>
            <person name="Lebreton F."/>
            <person name="Prichula J."/>
            <person name="Schaufler K."/>
            <person name="Gaca A."/>
            <person name="Sgardioli B."/>
            <person name="Wagenaar J."/>
            <person name="Strong T."/>
        </authorList>
    </citation>
    <scope>NUCLEOTIDE SEQUENCE [LARGE SCALE GENOMIC DNA]</scope>
    <source>
        <strain evidence="1 2">665A</strain>
    </source>
</reference>
<accession>A0ABV0ERX1</accession>
<dbReference type="RefSeq" id="WP_207703528.1">
    <property type="nucleotide sequence ID" value="NZ_JAFREL020000002.1"/>
</dbReference>
<name>A0ABV0ERX1_9ENTE</name>
<protein>
    <submittedName>
        <fullName evidence="1">Uncharacterized protein</fullName>
    </submittedName>
</protein>
<dbReference type="Proteomes" id="UP000664357">
    <property type="component" value="Unassembled WGS sequence"/>
</dbReference>
<keyword evidence="2" id="KW-1185">Reference proteome</keyword>
<organism evidence="1 2">
    <name type="scientific">Candidatus Enterococcus ferrettii</name>
    <dbReference type="NCBI Taxonomy" id="2815324"/>
    <lineage>
        <taxon>Bacteria</taxon>
        <taxon>Bacillati</taxon>
        <taxon>Bacillota</taxon>
        <taxon>Bacilli</taxon>
        <taxon>Lactobacillales</taxon>
        <taxon>Enterococcaceae</taxon>
        <taxon>Enterococcus</taxon>
    </lineage>
</organism>
<dbReference type="EMBL" id="JAFREL020000002">
    <property type="protein sequence ID" value="MEO1770690.1"/>
    <property type="molecule type" value="Genomic_DNA"/>
</dbReference>
<gene>
    <name evidence="1" type="ORF">JZO67_002643</name>
</gene>
<sequence length="204" mass="23687">MFEKDLSTVQLVVNNHTLTYTNSFYYNWFKTLHGNLLQTTNFTNHFVLLEKNAPETYKKIEEQLLSTSIVAFLKQLEPTETFLLLTVAWSMGLANENQAKALKNYLISYTIQAEDLRGINQMNADLNQVLIQHIPYIQIKDLKMIYRMLEINFLSDTEQNEKLSKLNQPAKKRTKELLSLLEDISHIANGNKKLITDPTLIKHL</sequence>